<dbReference type="GO" id="GO:0007166">
    <property type="term" value="P:cell surface receptor signaling pathway"/>
    <property type="evidence" value="ECO:0007669"/>
    <property type="project" value="InterPro"/>
</dbReference>
<evidence type="ECO:0000313" key="10">
    <source>
        <dbReference type="EMBL" id="VAI52312.1"/>
    </source>
</evidence>
<feature type="domain" description="Protein kinase" evidence="9">
    <location>
        <begin position="77"/>
        <end position="344"/>
    </location>
</feature>
<protein>
    <recommendedName>
        <fullName evidence="9">Protein kinase domain-containing protein</fullName>
    </recommendedName>
</protein>
<sequence>MKNDGRGGTCTDIFPIAAKAAVGAIGGVLLAVIISFLVILRKEKKKANELYKRNGGPTLEKANVIKLFKKDELMPILKNSNLIGKGCFGEVYKGLLENKLVAVKKPINGSVLESEQFANEVIIQSQVIHKNIVRLIGCCLEVDAPMLVYEFISQGSLHDMLHNNNNKVALNLDARLSIAAHSADGLAYMHSKTNIRILHGDVKPANILLDDNFIPKISDFGISRLIARDKEHTASIIGDMNYMDPVYLQEGLLTEKSDVYSFGVVILELISRRRAMHSDNNKLVKNFLEAHKKQNKATEFFDKEIAITEDLELLDNLASMAVECLSLDVDQRTTMMEVAERLLILGRSRKVVDAT</sequence>
<keyword evidence="3 6" id="KW-0547">Nucleotide-binding</keyword>
<dbReference type="FunFam" id="3.30.200.20:FF:000337">
    <property type="entry name" value="Wall-associated receptor kinase 3"/>
    <property type="match status" value="1"/>
</dbReference>
<comment type="similarity">
    <text evidence="7">Belongs to the protein kinase superfamily.</text>
</comment>
<dbReference type="InterPro" id="IPR011009">
    <property type="entry name" value="Kinase-like_dom_sf"/>
</dbReference>
<evidence type="ECO:0000256" key="4">
    <source>
        <dbReference type="ARBA" id="ARBA00022777"/>
    </source>
</evidence>
<dbReference type="Gene3D" id="3.30.200.20">
    <property type="entry name" value="Phosphorylase Kinase, domain 1"/>
    <property type="match status" value="1"/>
</dbReference>
<accession>A0A9R0YBG7</accession>
<dbReference type="Proteomes" id="UP000324705">
    <property type="component" value="Chromosome 6B"/>
</dbReference>
<evidence type="ECO:0000256" key="7">
    <source>
        <dbReference type="RuleBase" id="RU000304"/>
    </source>
</evidence>
<dbReference type="PROSITE" id="PS50011">
    <property type="entry name" value="PROTEIN_KINASE_DOM"/>
    <property type="match status" value="1"/>
</dbReference>
<dbReference type="InterPro" id="IPR008271">
    <property type="entry name" value="Ser/Thr_kinase_AS"/>
</dbReference>
<gene>
    <name evidence="10" type="ORF">TRITD_6Bv1G000070</name>
</gene>
<evidence type="ECO:0000256" key="6">
    <source>
        <dbReference type="PROSITE-ProRule" id="PRU10141"/>
    </source>
</evidence>
<dbReference type="AlphaFoldDB" id="A0A9R0YBG7"/>
<dbReference type="PANTHER" id="PTHR27005">
    <property type="entry name" value="WALL-ASSOCIATED RECEPTOR KINASE-LIKE 21"/>
    <property type="match status" value="1"/>
</dbReference>
<evidence type="ECO:0000256" key="1">
    <source>
        <dbReference type="ARBA" id="ARBA00022527"/>
    </source>
</evidence>
<keyword evidence="8" id="KW-0472">Membrane</keyword>
<dbReference type="Gene3D" id="1.10.510.10">
    <property type="entry name" value="Transferase(Phosphotransferase) domain 1"/>
    <property type="match status" value="1"/>
</dbReference>
<name>A0A9R0YBG7_TRITD</name>
<keyword evidence="1 7" id="KW-0723">Serine/threonine-protein kinase</keyword>
<keyword evidence="4" id="KW-0418">Kinase</keyword>
<dbReference type="InterPro" id="IPR017441">
    <property type="entry name" value="Protein_kinase_ATP_BS"/>
</dbReference>
<evidence type="ECO:0000256" key="8">
    <source>
        <dbReference type="SAM" id="Phobius"/>
    </source>
</evidence>
<feature type="binding site" evidence="6">
    <location>
        <position position="105"/>
    </location>
    <ligand>
        <name>ATP</name>
        <dbReference type="ChEBI" id="CHEBI:30616"/>
    </ligand>
</feature>
<proteinExistence type="inferred from homology"/>
<dbReference type="GO" id="GO:0005524">
    <property type="term" value="F:ATP binding"/>
    <property type="evidence" value="ECO:0007669"/>
    <property type="project" value="UniProtKB-UniRule"/>
</dbReference>
<dbReference type="SUPFAM" id="SSF56112">
    <property type="entry name" value="Protein kinase-like (PK-like)"/>
    <property type="match status" value="1"/>
</dbReference>
<evidence type="ECO:0000256" key="3">
    <source>
        <dbReference type="ARBA" id="ARBA00022741"/>
    </source>
</evidence>
<evidence type="ECO:0000313" key="11">
    <source>
        <dbReference type="Proteomes" id="UP000324705"/>
    </source>
</evidence>
<evidence type="ECO:0000256" key="5">
    <source>
        <dbReference type="ARBA" id="ARBA00022840"/>
    </source>
</evidence>
<dbReference type="InterPro" id="IPR001245">
    <property type="entry name" value="Ser-Thr/Tyr_kinase_cat_dom"/>
</dbReference>
<dbReference type="PROSITE" id="PS00108">
    <property type="entry name" value="PROTEIN_KINASE_ST"/>
    <property type="match status" value="1"/>
</dbReference>
<dbReference type="PROSITE" id="PS00107">
    <property type="entry name" value="PROTEIN_KINASE_ATP"/>
    <property type="match status" value="1"/>
</dbReference>
<evidence type="ECO:0000256" key="2">
    <source>
        <dbReference type="ARBA" id="ARBA00022679"/>
    </source>
</evidence>
<keyword evidence="8" id="KW-0812">Transmembrane</keyword>
<dbReference type="InterPro" id="IPR000719">
    <property type="entry name" value="Prot_kinase_dom"/>
</dbReference>
<dbReference type="SMART" id="SM00220">
    <property type="entry name" value="S_TKc"/>
    <property type="match status" value="1"/>
</dbReference>
<organism evidence="10 11">
    <name type="scientific">Triticum turgidum subsp. durum</name>
    <name type="common">Durum wheat</name>
    <name type="synonym">Triticum durum</name>
    <dbReference type="NCBI Taxonomy" id="4567"/>
    <lineage>
        <taxon>Eukaryota</taxon>
        <taxon>Viridiplantae</taxon>
        <taxon>Streptophyta</taxon>
        <taxon>Embryophyta</taxon>
        <taxon>Tracheophyta</taxon>
        <taxon>Spermatophyta</taxon>
        <taxon>Magnoliopsida</taxon>
        <taxon>Liliopsida</taxon>
        <taxon>Poales</taxon>
        <taxon>Poaceae</taxon>
        <taxon>BOP clade</taxon>
        <taxon>Pooideae</taxon>
        <taxon>Triticodae</taxon>
        <taxon>Triticeae</taxon>
        <taxon>Triticinae</taxon>
        <taxon>Triticum</taxon>
    </lineage>
</organism>
<keyword evidence="2" id="KW-0808">Transferase</keyword>
<feature type="transmembrane region" description="Helical" evidence="8">
    <location>
        <begin position="20"/>
        <end position="40"/>
    </location>
</feature>
<dbReference type="EMBL" id="LT934122">
    <property type="protein sequence ID" value="VAI52312.1"/>
    <property type="molecule type" value="Genomic_DNA"/>
</dbReference>
<evidence type="ECO:0000259" key="9">
    <source>
        <dbReference type="PROSITE" id="PS50011"/>
    </source>
</evidence>
<keyword evidence="5 6" id="KW-0067">ATP-binding</keyword>
<keyword evidence="11" id="KW-1185">Reference proteome</keyword>
<dbReference type="Gramene" id="TRITD6Bv1G000070.1">
    <property type="protein sequence ID" value="TRITD6Bv1G000070.1"/>
    <property type="gene ID" value="TRITD6Bv1G000070"/>
</dbReference>
<dbReference type="GO" id="GO:0005886">
    <property type="term" value="C:plasma membrane"/>
    <property type="evidence" value="ECO:0007669"/>
    <property type="project" value="TreeGrafter"/>
</dbReference>
<dbReference type="InterPro" id="IPR045274">
    <property type="entry name" value="WAK-like"/>
</dbReference>
<keyword evidence="8" id="KW-1133">Transmembrane helix</keyword>
<dbReference type="FunFam" id="1.10.510.10:FF:000606">
    <property type="entry name" value="Wall-associated receptor kinase 3"/>
    <property type="match status" value="1"/>
</dbReference>
<dbReference type="Pfam" id="PF07714">
    <property type="entry name" value="PK_Tyr_Ser-Thr"/>
    <property type="match status" value="1"/>
</dbReference>
<dbReference type="PANTHER" id="PTHR27005:SF497">
    <property type="entry name" value="PROTEIN KINASE DOMAIN-CONTAINING PROTEIN"/>
    <property type="match status" value="1"/>
</dbReference>
<reference evidence="10 11" key="1">
    <citation type="submission" date="2017-09" db="EMBL/GenBank/DDBJ databases">
        <authorList>
            <consortium name="International Durum Wheat Genome Sequencing Consortium (IDWGSC)"/>
            <person name="Milanesi L."/>
        </authorList>
    </citation>
    <scope>NUCLEOTIDE SEQUENCE [LARGE SCALE GENOMIC DNA]</scope>
    <source>
        <strain evidence="11">cv. Svevo</strain>
    </source>
</reference>
<dbReference type="GO" id="GO:0004674">
    <property type="term" value="F:protein serine/threonine kinase activity"/>
    <property type="evidence" value="ECO:0007669"/>
    <property type="project" value="UniProtKB-KW"/>
</dbReference>